<dbReference type="Proteomes" id="UP000231019">
    <property type="component" value="Unassembled WGS sequence"/>
</dbReference>
<dbReference type="AlphaFoldDB" id="A0A2M7G6A1"/>
<dbReference type="InterPro" id="IPR045375">
    <property type="entry name" value="Put_radical_SAM-like_N"/>
</dbReference>
<dbReference type="InterPro" id="IPR036034">
    <property type="entry name" value="PDZ_sf"/>
</dbReference>
<proteinExistence type="predicted"/>
<gene>
    <name evidence="3" type="ORF">COW36_08715</name>
</gene>
<evidence type="ECO:0000313" key="3">
    <source>
        <dbReference type="EMBL" id="PIW17567.1"/>
    </source>
</evidence>
<evidence type="ECO:0000259" key="1">
    <source>
        <dbReference type="Pfam" id="PF04459"/>
    </source>
</evidence>
<dbReference type="Pfam" id="PF19238">
    <property type="entry name" value="Radical_SAM_2"/>
    <property type="match status" value="1"/>
</dbReference>
<evidence type="ECO:0000313" key="4">
    <source>
        <dbReference type="Proteomes" id="UP000231019"/>
    </source>
</evidence>
<dbReference type="InterPro" id="IPR007549">
    <property type="entry name" value="DUF512"/>
</dbReference>
<dbReference type="SUPFAM" id="SSF50156">
    <property type="entry name" value="PDZ domain-like"/>
    <property type="match status" value="1"/>
</dbReference>
<dbReference type="EMBL" id="PFFQ01000023">
    <property type="protein sequence ID" value="PIW17567.1"/>
    <property type="molecule type" value="Genomic_DNA"/>
</dbReference>
<feature type="domain" description="Putative radical SAM N-terminal" evidence="2">
    <location>
        <begin position="76"/>
        <end position="225"/>
    </location>
</feature>
<evidence type="ECO:0000259" key="2">
    <source>
        <dbReference type="Pfam" id="PF19238"/>
    </source>
</evidence>
<accession>A0A2M7G6A1</accession>
<sequence>MPRRHRYTPKPFPVRITPNTLADQAGIATGDILLRINDEEVGDFLSFFDQTSDEELVLELRRATDGLVYQTQILREYGEPLGMIPSPEPLEDIVECENRCVFCFIHQQPKGLRRTLFIRDDDFRYSFIQGNFITLTNLSPSDWHRIYAEQLSPLNVSVHSMSPSVRRKIIVNSRAGRIRQQLESLFEHGIEVHTQIVLCPGYNDGKDLDHTLEKLIAYYPHVLSVSVVPLGMTDYRTHLPQLPPVSPQMALEIMAQVKPWQEKAKKLHGDPLIRLGDEFYWMTNQPYPPFEHYGSFEQMEDGVGGARRFIDQFHLNQHQLPKSLKKKHRITIMTGQIGADIIAPLLKEAEQQVKNLSFQLLRCRSRFWGAGITVSGLLMAQDLLAEAAGAELGDEIWIPEVMVRNEEKRFLDDMTLTEFQALIRKPVHAIPERAEELIRAIRLLNRRAPVKPELIVTRAD</sequence>
<dbReference type="Gene3D" id="2.30.42.10">
    <property type="match status" value="1"/>
</dbReference>
<dbReference type="InterPro" id="IPR013785">
    <property type="entry name" value="Aldolase_TIM"/>
</dbReference>
<reference evidence="3 4" key="1">
    <citation type="submission" date="2017-09" db="EMBL/GenBank/DDBJ databases">
        <title>Depth-based differentiation of microbial function through sediment-hosted aquifers and enrichment of novel symbionts in the deep terrestrial subsurface.</title>
        <authorList>
            <person name="Probst A.J."/>
            <person name="Ladd B."/>
            <person name="Jarett J.K."/>
            <person name="Geller-Mcgrath D.E."/>
            <person name="Sieber C.M."/>
            <person name="Emerson J.B."/>
            <person name="Anantharaman K."/>
            <person name="Thomas B.C."/>
            <person name="Malmstrom R."/>
            <person name="Stieglmeier M."/>
            <person name="Klingl A."/>
            <person name="Woyke T."/>
            <person name="Ryan C.M."/>
            <person name="Banfield J.F."/>
        </authorList>
    </citation>
    <scope>NUCLEOTIDE SEQUENCE [LARGE SCALE GENOMIC DNA]</scope>
    <source>
        <strain evidence="3">CG17_big_fil_post_rev_8_21_14_2_50_48_46</strain>
    </source>
</reference>
<dbReference type="SUPFAM" id="SSF102114">
    <property type="entry name" value="Radical SAM enzymes"/>
    <property type="match status" value="1"/>
</dbReference>
<comment type="caution">
    <text evidence="3">The sequence shown here is derived from an EMBL/GenBank/DDBJ whole genome shotgun (WGS) entry which is preliminary data.</text>
</comment>
<dbReference type="InterPro" id="IPR058240">
    <property type="entry name" value="rSAM_sf"/>
</dbReference>
<dbReference type="Gene3D" id="3.20.20.70">
    <property type="entry name" value="Aldolase class I"/>
    <property type="match status" value="1"/>
</dbReference>
<feature type="domain" description="DUF512" evidence="1">
    <location>
        <begin position="228"/>
        <end position="429"/>
    </location>
</feature>
<dbReference type="Pfam" id="PF04459">
    <property type="entry name" value="DUF512"/>
    <property type="match status" value="1"/>
</dbReference>
<name>A0A2M7G6A1_9BACT</name>
<organism evidence="3 4">
    <name type="scientific">bacterium (Candidatus Blackallbacteria) CG17_big_fil_post_rev_8_21_14_2_50_48_46</name>
    <dbReference type="NCBI Taxonomy" id="2014261"/>
    <lineage>
        <taxon>Bacteria</taxon>
        <taxon>Candidatus Blackallbacteria</taxon>
    </lineage>
</organism>
<protein>
    <submittedName>
        <fullName evidence="3">DUF512 domain-containing protein</fullName>
    </submittedName>
</protein>